<dbReference type="AlphaFoldDB" id="A0A484NNV6"/>
<evidence type="ECO:0000256" key="2">
    <source>
        <dbReference type="ARBA" id="ARBA00022741"/>
    </source>
</evidence>
<reference evidence="9 10" key="1">
    <citation type="submission" date="2018-04" db="EMBL/GenBank/DDBJ databases">
        <authorList>
            <person name="Vogel A."/>
        </authorList>
    </citation>
    <scope>NUCLEOTIDE SEQUENCE [LARGE SCALE GENOMIC DNA]</scope>
</reference>
<evidence type="ECO:0000259" key="8">
    <source>
        <dbReference type="PROSITE" id="PS51195"/>
    </source>
</evidence>
<dbReference type="Pfam" id="PF00270">
    <property type="entry name" value="DEAD"/>
    <property type="match status" value="1"/>
</dbReference>
<dbReference type="Proteomes" id="UP000595140">
    <property type="component" value="Unassembled WGS sequence"/>
</dbReference>
<dbReference type="PROSITE" id="PS51195">
    <property type="entry name" value="Q_MOTIF"/>
    <property type="match status" value="1"/>
</dbReference>
<accession>A0A484NNV6</accession>
<dbReference type="Gene3D" id="3.40.50.300">
    <property type="entry name" value="P-loop containing nucleotide triphosphate hydrolases"/>
    <property type="match status" value="1"/>
</dbReference>
<name>A0A484NNV6_9ASTE</name>
<dbReference type="GO" id="GO:0003676">
    <property type="term" value="F:nucleic acid binding"/>
    <property type="evidence" value="ECO:0007669"/>
    <property type="project" value="InterPro"/>
</dbReference>
<evidence type="ECO:0000256" key="4">
    <source>
        <dbReference type="ARBA" id="ARBA00022806"/>
    </source>
</evidence>
<dbReference type="InterPro" id="IPR014001">
    <property type="entry name" value="Helicase_ATP-bd"/>
</dbReference>
<sequence length="371" mass="40341">MLRLCCYLSPSASKLLPLPTCRFAKVKFFRVRAFGTAAPIAAEKNGSDTFFAEEDVSWKSLGVSDRLSQSLSSIGFQRPSLVQAACIPNILSGADVVVAAETGSGKTHGYLVPLIDKLSKSGGISGGGLLEREATKSRQLSLVLCPNVMLCEQVVRMANCLCNNSGEPFLKVAAVCGRQIGIHIISSSMPSSSSTGSPSSLPPAAMVKKGEEKQAATSSLLSRLPPILSVLHQTPHPHRASDQELFHTARLIRRRSEEFLYIQLTRFECCVFVRYGTSVTQESQPAQRWLSRPVANPIAETETMKRSRERIGSFCRAMVVWAREIRCCDLVLIELGQCDLGLYTESDHTRKSVGGYSNRATLLGGGDAWSN</sequence>
<dbReference type="SUPFAM" id="SSF52540">
    <property type="entry name" value="P-loop containing nucleoside triphosphate hydrolases"/>
    <property type="match status" value="1"/>
</dbReference>
<feature type="short sequence motif" description="Q motif" evidence="6">
    <location>
        <begin position="56"/>
        <end position="84"/>
    </location>
</feature>
<dbReference type="InterPro" id="IPR014014">
    <property type="entry name" value="RNA_helicase_DEAD_Q_motif"/>
</dbReference>
<comment type="subcellular location">
    <subcellularLocation>
        <location evidence="1">Plastid</location>
    </subcellularLocation>
</comment>
<dbReference type="InterPro" id="IPR050079">
    <property type="entry name" value="DEAD_box_RNA_helicase"/>
</dbReference>
<evidence type="ECO:0000256" key="1">
    <source>
        <dbReference type="ARBA" id="ARBA00004474"/>
    </source>
</evidence>
<dbReference type="InterPro" id="IPR011545">
    <property type="entry name" value="DEAD/DEAH_box_helicase_dom"/>
</dbReference>
<keyword evidence="4" id="KW-0347">Helicase</keyword>
<keyword evidence="5" id="KW-0067">ATP-binding</keyword>
<dbReference type="GO" id="GO:0009536">
    <property type="term" value="C:plastid"/>
    <property type="evidence" value="ECO:0007669"/>
    <property type="project" value="UniProtKB-SubCell"/>
</dbReference>
<organism evidence="9 10">
    <name type="scientific">Cuscuta campestris</name>
    <dbReference type="NCBI Taxonomy" id="132261"/>
    <lineage>
        <taxon>Eukaryota</taxon>
        <taxon>Viridiplantae</taxon>
        <taxon>Streptophyta</taxon>
        <taxon>Embryophyta</taxon>
        <taxon>Tracheophyta</taxon>
        <taxon>Spermatophyta</taxon>
        <taxon>Magnoliopsida</taxon>
        <taxon>eudicotyledons</taxon>
        <taxon>Gunneridae</taxon>
        <taxon>Pentapetalae</taxon>
        <taxon>asterids</taxon>
        <taxon>lamiids</taxon>
        <taxon>Solanales</taxon>
        <taxon>Convolvulaceae</taxon>
        <taxon>Cuscuteae</taxon>
        <taxon>Cuscuta</taxon>
        <taxon>Cuscuta subgen. Grammica</taxon>
        <taxon>Cuscuta sect. Cleistogrammica</taxon>
    </lineage>
</organism>
<dbReference type="GO" id="GO:0005829">
    <property type="term" value="C:cytosol"/>
    <property type="evidence" value="ECO:0007669"/>
    <property type="project" value="TreeGrafter"/>
</dbReference>
<feature type="region of interest" description="Disordered" evidence="7">
    <location>
        <begin position="188"/>
        <end position="209"/>
    </location>
</feature>
<keyword evidence="2" id="KW-0547">Nucleotide-binding</keyword>
<feature type="domain" description="DEAD-box RNA helicase Q" evidence="8">
    <location>
        <begin position="56"/>
        <end position="84"/>
    </location>
</feature>
<gene>
    <name evidence="9" type="ORF">CCAM_LOCUS44585</name>
</gene>
<proteinExistence type="predicted"/>
<evidence type="ECO:0000256" key="3">
    <source>
        <dbReference type="ARBA" id="ARBA00022801"/>
    </source>
</evidence>
<evidence type="ECO:0000313" key="10">
    <source>
        <dbReference type="Proteomes" id="UP000595140"/>
    </source>
</evidence>
<dbReference type="GO" id="GO:0005524">
    <property type="term" value="F:ATP binding"/>
    <property type="evidence" value="ECO:0007669"/>
    <property type="project" value="UniProtKB-KW"/>
</dbReference>
<dbReference type="PANTHER" id="PTHR47959">
    <property type="entry name" value="ATP-DEPENDENT RNA HELICASE RHLE-RELATED"/>
    <property type="match status" value="1"/>
</dbReference>
<dbReference type="PANTHER" id="PTHR47959:SF1">
    <property type="entry name" value="ATP-DEPENDENT RNA HELICASE DBPA"/>
    <property type="match status" value="1"/>
</dbReference>
<dbReference type="GO" id="GO:0016787">
    <property type="term" value="F:hydrolase activity"/>
    <property type="evidence" value="ECO:0007669"/>
    <property type="project" value="UniProtKB-KW"/>
</dbReference>
<dbReference type="SMART" id="SM00487">
    <property type="entry name" value="DEXDc"/>
    <property type="match status" value="1"/>
</dbReference>
<evidence type="ECO:0000313" key="9">
    <source>
        <dbReference type="EMBL" id="VFR02810.1"/>
    </source>
</evidence>
<keyword evidence="10" id="KW-1185">Reference proteome</keyword>
<dbReference type="EMBL" id="OOIL02006840">
    <property type="protein sequence ID" value="VFR02810.1"/>
    <property type="molecule type" value="Genomic_DNA"/>
</dbReference>
<dbReference type="InterPro" id="IPR027417">
    <property type="entry name" value="P-loop_NTPase"/>
</dbReference>
<evidence type="ECO:0000256" key="6">
    <source>
        <dbReference type="PROSITE-ProRule" id="PRU00552"/>
    </source>
</evidence>
<dbReference type="OrthoDB" id="10256233at2759"/>
<keyword evidence="3" id="KW-0378">Hydrolase</keyword>
<protein>
    <recommendedName>
        <fullName evidence="8">DEAD-box RNA helicase Q domain-containing protein</fullName>
    </recommendedName>
</protein>
<evidence type="ECO:0000256" key="5">
    <source>
        <dbReference type="ARBA" id="ARBA00022840"/>
    </source>
</evidence>
<evidence type="ECO:0000256" key="7">
    <source>
        <dbReference type="SAM" id="MobiDB-lite"/>
    </source>
</evidence>
<dbReference type="GO" id="GO:0003724">
    <property type="term" value="F:RNA helicase activity"/>
    <property type="evidence" value="ECO:0007669"/>
    <property type="project" value="InterPro"/>
</dbReference>
<feature type="compositionally biased region" description="Low complexity" evidence="7">
    <location>
        <begin position="188"/>
        <end position="203"/>
    </location>
</feature>